<dbReference type="AlphaFoldDB" id="A0A383DDY1"/>
<accession>A0A383DDY1</accession>
<name>A0A383DDY1_9ZZZZ</name>
<feature type="compositionally biased region" description="Basic residues" evidence="1">
    <location>
        <begin position="207"/>
        <end position="234"/>
    </location>
</feature>
<sequence>VQQLRDIKLFPGQIVIMFCNSGCRQISNSVIDSLSLKKSDTVGKFIKIQAEHIQSFANERWDSFWDSFTVDEWCIYKGKVPNIQLKMDDVDSGEKHWGLWELPLKYNSDTNEQKNNVDQINDKNNIDYTMNKNPNIIKPNNVISKRWRPSEETDYKTSLEKVIEEIRRIENDPKVKFILLSSSCRSIACGVPTDYLKNSGRINGGQKRQKKVRKFKKKKVRKFKKKKKKKSKKN</sequence>
<gene>
    <name evidence="2" type="ORF">METZ01_LOCUS495546</name>
</gene>
<dbReference type="EMBL" id="UINC01216520">
    <property type="protein sequence ID" value="SVE42692.1"/>
    <property type="molecule type" value="Genomic_DNA"/>
</dbReference>
<evidence type="ECO:0000313" key="2">
    <source>
        <dbReference type="EMBL" id="SVE42692.1"/>
    </source>
</evidence>
<feature type="non-terminal residue" evidence="2">
    <location>
        <position position="1"/>
    </location>
</feature>
<feature type="region of interest" description="Disordered" evidence="1">
    <location>
        <begin position="199"/>
        <end position="234"/>
    </location>
</feature>
<reference evidence="2" key="1">
    <citation type="submission" date="2018-05" db="EMBL/GenBank/DDBJ databases">
        <authorList>
            <person name="Lanie J.A."/>
            <person name="Ng W.-L."/>
            <person name="Kazmierczak K.M."/>
            <person name="Andrzejewski T.M."/>
            <person name="Davidsen T.M."/>
            <person name="Wayne K.J."/>
            <person name="Tettelin H."/>
            <person name="Glass J.I."/>
            <person name="Rusch D."/>
            <person name="Podicherti R."/>
            <person name="Tsui H.-C.T."/>
            <person name="Winkler M.E."/>
        </authorList>
    </citation>
    <scope>NUCLEOTIDE SEQUENCE</scope>
</reference>
<organism evidence="2">
    <name type="scientific">marine metagenome</name>
    <dbReference type="NCBI Taxonomy" id="408172"/>
    <lineage>
        <taxon>unclassified sequences</taxon>
        <taxon>metagenomes</taxon>
        <taxon>ecological metagenomes</taxon>
    </lineage>
</organism>
<evidence type="ECO:0000256" key="1">
    <source>
        <dbReference type="SAM" id="MobiDB-lite"/>
    </source>
</evidence>
<protein>
    <submittedName>
        <fullName evidence="2">Uncharacterized protein</fullName>
    </submittedName>
</protein>
<proteinExistence type="predicted"/>